<keyword evidence="2" id="KW-0732">Signal</keyword>
<dbReference type="Proteomes" id="UP000234456">
    <property type="component" value="Unassembled WGS sequence"/>
</dbReference>
<evidence type="ECO:0000256" key="2">
    <source>
        <dbReference type="SAM" id="SignalP"/>
    </source>
</evidence>
<dbReference type="AlphaFoldDB" id="A0A2N4TYA2"/>
<proteinExistence type="predicted"/>
<evidence type="ECO:0000313" key="4">
    <source>
        <dbReference type="Proteomes" id="UP000234456"/>
    </source>
</evidence>
<feature type="region of interest" description="Disordered" evidence="1">
    <location>
        <begin position="43"/>
        <end position="63"/>
    </location>
</feature>
<reference evidence="3 4" key="1">
    <citation type="submission" date="2017-12" db="EMBL/GenBank/DDBJ databases">
        <title>Draft genome sequence of Ralstonia pickettii 52.</title>
        <authorList>
            <person name="Zheng B."/>
        </authorList>
    </citation>
    <scope>NUCLEOTIDE SEQUENCE [LARGE SCALE GENOMIC DNA]</scope>
    <source>
        <strain evidence="3 4">52</strain>
    </source>
</reference>
<organism evidence="3 4">
    <name type="scientific">Ralstonia pickettii</name>
    <name type="common">Burkholderia pickettii</name>
    <dbReference type="NCBI Taxonomy" id="329"/>
    <lineage>
        <taxon>Bacteria</taxon>
        <taxon>Pseudomonadati</taxon>
        <taxon>Pseudomonadota</taxon>
        <taxon>Betaproteobacteria</taxon>
        <taxon>Burkholderiales</taxon>
        <taxon>Burkholderiaceae</taxon>
        <taxon>Ralstonia</taxon>
    </lineage>
</organism>
<evidence type="ECO:0008006" key="5">
    <source>
        <dbReference type="Google" id="ProtNLM"/>
    </source>
</evidence>
<feature type="signal peptide" evidence="2">
    <location>
        <begin position="1"/>
        <end position="32"/>
    </location>
</feature>
<gene>
    <name evidence="3" type="ORF">C0Q88_08170</name>
</gene>
<sequence>MSEPTTSSLRSLILSRAAALALPLGAALLASACVAVPRGPGGTPYTARLPDDTQAAAPAPLSPEERKKLDALNAKALRESDQAIQRDAQARAYAATPYYAPYPYYGAYSVYYGSGWRHRGGWGVSYGAPVWGYPYYW</sequence>
<feature type="chain" id="PRO_5014963130" description="Transmembrane protein" evidence="2">
    <location>
        <begin position="33"/>
        <end position="137"/>
    </location>
</feature>
<dbReference type="RefSeq" id="WP_102065046.1">
    <property type="nucleotide sequence ID" value="NZ_PKQE01000001.1"/>
</dbReference>
<name>A0A2N4TYA2_RALPI</name>
<comment type="caution">
    <text evidence="3">The sequence shown here is derived from an EMBL/GenBank/DDBJ whole genome shotgun (WGS) entry which is preliminary data.</text>
</comment>
<dbReference type="OrthoDB" id="8927664at2"/>
<accession>A0A2N4TYA2</accession>
<evidence type="ECO:0000256" key="1">
    <source>
        <dbReference type="SAM" id="MobiDB-lite"/>
    </source>
</evidence>
<dbReference type="EMBL" id="PKQE01000001">
    <property type="protein sequence ID" value="PLC44643.1"/>
    <property type="molecule type" value="Genomic_DNA"/>
</dbReference>
<evidence type="ECO:0000313" key="3">
    <source>
        <dbReference type="EMBL" id="PLC44643.1"/>
    </source>
</evidence>
<protein>
    <recommendedName>
        <fullName evidence="5">Transmembrane protein</fullName>
    </recommendedName>
</protein>